<protein>
    <recommendedName>
        <fullName evidence="4">BESS domain-containing protein</fullName>
    </recommendedName>
</protein>
<evidence type="ECO:0000313" key="3">
    <source>
        <dbReference type="Proteomes" id="UP000478052"/>
    </source>
</evidence>
<evidence type="ECO:0008006" key="4">
    <source>
        <dbReference type="Google" id="ProtNLM"/>
    </source>
</evidence>
<feature type="non-terminal residue" evidence="2">
    <location>
        <position position="144"/>
    </location>
</feature>
<accession>A0A6G0VYE8</accession>
<feature type="non-terminal residue" evidence="2">
    <location>
        <position position="1"/>
    </location>
</feature>
<name>A0A6G0VYE8_APHCR</name>
<reference evidence="2 3" key="1">
    <citation type="submission" date="2019-08" db="EMBL/GenBank/DDBJ databases">
        <title>Whole genome of Aphis craccivora.</title>
        <authorList>
            <person name="Voronova N.V."/>
            <person name="Shulinski R.S."/>
            <person name="Bandarenka Y.V."/>
            <person name="Zhorov D.G."/>
            <person name="Warner D."/>
        </authorList>
    </citation>
    <scope>NUCLEOTIDE SEQUENCE [LARGE SCALE GENOMIC DNA]</scope>
    <source>
        <strain evidence="2">180601</strain>
        <tissue evidence="2">Whole Body</tissue>
    </source>
</reference>
<dbReference type="AlphaFoldDB" id="A0A6G0VYE8"/>
<proteinExistence type="predicted"/>
<dbReference type="OrthoDB" id="5984255at2759"/>
<evidence type="ECO:0000256" key="1">
    <source>
        <dbReference type="SAM" id="MobiDB-lite"/>
    </source>
</evidence>
<feature type="region of interest" description="Disordered" evidence="1">
    <location>
        <begin position="27"/>
        <end position="48"/>
    </location>
</feature>
<dbReference type="Proteomes" id="UP000478052">
    <property type="component" value="Unassembled WGS sequence"/>
</dbReference>
<dbReference type="EMBL" id="VUJU01011287">
    <property type="protein sequence ID" value="KAF0711355.1"/>
    <property type="molecule type" value="Genomic_DNA"/>
</dbReference>
<gene>
    <name evidence="2" type="ORF">FWK35_00035345</name>
</gene>
<organism evidence="2 3">
    <name type="scientific">Aphis craccivora</name>
    <name type="common">Cowpea aphid</name>
    <dbReference type="NCBI Taxonomy" id="307492"/>
    <lineage>
        <taxon>Eukaryota</taxon>
        <taxon>Metazoa</taxon>
        <taxon>Ecdysozoa</taxon>
        <taxon>Arthropoda</taxon>
        <taxon>Hexapoda</taxon>
        <taxon>Insecta</taxon>
        <taxon>Pterygota</taxon>
        <taxon>Neoptera</taxon>
        <taxon>Paraneoptera</taxon>
        <taxon>Hemiptera</taxon>
        <taxon>Sternorrhyncha</taxon>
        <taxon>Aphidomorpha</taxon>
        <taxon>Aphidoidea</taxon>
        <taxon>Aphididae</taxon>
        <taxon>Aphidini</taxon>
        <taxon>Aphis</taxon>
        <taxon>Aphis</taxon>
    </lineage>
</organism>
<comment type="caution">
    <text evidence="2">The sequence shown here is derived from an EMBL/GenBank/DDBJ whole genome shotgun (WGS) entry which is preliminary data.</text>
</comment>
<sequence length="144" mass="15813">SSSNLSTQQSDLDLEAADCSIEGDIDIGNKEFSDEESPESPSCSYAGKRVRSKTDKLNILAITVKKLPNKGINEVKMKSLALVMEIQEKYSAPDQPRITSVVPDHTNCYQLSSLQAVSDPAVLQYPMSLNYSGFGNYHIDHGEQ</sequence>
<keyword evidence="3" id="KW-1185">Reference proteome</keyword>
<evidence type="ECO:0000313" key="2">
    <source>
        <dbReference type="EMBL" id="KAF0711355.1"/>
    </source>
</evidence>